<comment type="caution">
    <text evidence="2">The sequence shown here is derived from an EMBL/GenBank/DDBJ whole genome shotgun (WGS) entry which is preliminary data.</text>
</comment>
<feature type="domain" description="Endonuclease/exonuclease/phosphatase" evidence="1">
    <location>
        <begin position="49"/>
        <end position="390"/>
    </location>
</feature>
<keyword evidence="3" id="KW-1185">Reference proteome</keyword>
<name>A0A545TAN3_9GAMM</name>
<protein>
    <submittedName>
        <fullName evidence="2">Endonuclease/exonuclease/phosphatase family protein</fullName>
    </submittedName>
</protein>
<evidence type="ECO:0000313" key="2">
    <source>
        <dbReference type="EMBL" id="TQV74283.1"/>
    </source>
</evidence>
<dbReference type="Proteomes" id="UP000319732">
    <property type="component" value="Unassembled WGS sequence"/>
</dbReference>
<keyword evidence="2" id="KW-0378">Hydrolase</keyword>
<dbReference type="Gene3D" id="3.60.10.10">
    <property type="entry name" value="Endonuclease/exonuclease/phosphatase"/>
    <property type="match status" value="1"/>
</dbReference>
<evidence type="ECO:0000259" key="1">
    <source>
        <dbReference type="Pfam" id="PF03372"/>
    </source>
</evidence>
<evidence type="ECO:0000313" key="3">
    <source>
        <dbReference type="Proteomes" id="UP000319732"/>
    </source>
</evidence>
<organism evidence="2 3">
    <name type="scientific">Exilibacterium tricleocarpae</name>
    <dbReference type="NCBI Taxonomy" id="2591008"/>
    <lineage>
        <taxon>Bacteria</taxon>
        <taxon>Pseudomonadati</taxon>
        <taxon>Pseudomonadota</taxon>
        <taxon>Gammaproteobacteria</taxon>
        <taxon>Cellvibrionales</taxon>
        <taxon>Cellvibrionaceae</taxon>
        <taxon>Exilibacterium</taxon>
    </lineage>
</organism>
<keyword evidence="2" id="KW-0540">Nuclease</keyword>
<reference evidence="2 3" key="1">
    <citation type="submission" date="2019-06" db="EMBL/GenBank/DDBJ databases">
        <title>Whole genome sequence for Cellvibrionaceae sp. R142.</title>
        <authorList>
            <person name="Wang G."/>
        </authorList>
    </citation>
    <scope>NUCLEOTIDE SEQUENCE [LARGE SCALE GENOMIC DNA]</scope>
    <source>
        <strain evidence="2 3">R142</strain>
    </source>
</reference>
<dbReference type="OrthoDB" id="292013at2"/>
<dbReference type="EMBL" id="VHSG01000017">
    <property type="protein sequence ID" value="TQV74283.1"/>
    <property type="molecule type" value="Genomic_DNA"/>
</dbReference>
<keyword evidence="2" id="KW-0255">Endonuclease</keyword>
<dbReference type="InterPro" id="IPR036691">
    <property type="entry name" value="Endo/exonu/phosph_ase_sf"/>
</dbReference>
<dbReference type="GO" id="GO:0004527">
    <property type="term" value="F:exonuclease activity"/>
    <property type="evidence" value="ECO:0007669"/>
    <property type="project" value="UniProtKB-KW"/>
</dbReference>
<dbReference type="GO" id="GO:0004519">
    <property type="term" value="F:endonuclease activity"/>
    <property type="evidence" value="ECO:0007669"/>
    <property type="project" value="UniProtKB-KW"/>
</dbReference>
<gene>
    <name evidence="2" type="ORF">FKG94_16665</name>
</gene>
<dbReference type="InterPro" id="IPR005135">
    <property type="entry name" value="Endo/exonuclease/phosphatase"/>
</dbReference>
<dbReference type="AlphaFoldDB" id="A0A545TAN3"/>
<dbReference type="SUPFAM" id="SSF56219">
    <property type="entry name" value="DNase I-like"/>
    <property type="match status" value="1"/>
</dbReference>
<accession>A0A545TAN3</accession>
<keyword evidence="2" id="KW-0269">Exonuclease</keyword>
<sequence>MSADLSRAAERGDHGLVRFATFNAFLNRNTEGQLIADLRDPDDQMEAGNDADVQIKAVAEIIQRVRPDVLLLNEFDYDGNGEALALFQENYLGVSQNGQPAIHFDYTFNAPSNTGVPSGKDFDNDGSTTGPGDAYGFGFFPGQFGMALLSKYPIEDYRARTFRHFLWRDMPDALLPDDDTTPAPGDYYSADEQAVFRLSSKSHWDVPVSIRGRTVHVLAAHPTPPVFDGPEDRNGRRNHDEIRFWADYVGPYRGARYIRDDAGRRGGLGSYRPFVIMGDYNADPFDGDSFDGAINQLLQHPAVDAQITPASLGGFADAAAEGLANELHAGNPAFDTADFNPNNPGNLRVDYVLPSRRGLQPVCGGVFRPTENDESFYLVGAGFPVISSDHHLVWMDIRVRGGYFPFFR</sequence>
<proteinExistence type="predicted"/>
<dbReference type="Pfam" id="PF03372">
    <property type="entry name" value="Exo_endo_phos"/>
    <property type="match status" value="1"/>
</dbReference>